<comment type="caution">
    <text evidence="2">The sequence shown here is derived from an EMBL/GenBank/DDBJ whole genome shotgun (WGS) entry which is preliminary data.</text>
</comment>
<evidence type="ECO:0008006" key="4">
    <source>
        <dbReference type="Google" id="ProtNLM"/>
    </source>
</evidence>
<evidence type="ECO:0000313" key="2">
    <source>
        <dbReference type="EMBL" id="DAD23963.1"/>
    </source>
</evidence>
<dbReference type="EMBL" id="DUZY01000001">
    <property type="protein sequence ID" value="DAD23963.1"/>
    <property type="molecule type" value="Genomic_DNA"/>
</dbReference>
<feature type="region of interest" description="Disordered" evidence="1">
    <location>
        <begin position="302"/>
        <end position="323"/>
    </location>
</feature>
<reference evidence="2 3" key="1">
    <citation type="journal article" date="2020" name="Mol. Biol. Evol.">
        <title>Distinct Expression and Methylation Patterns for Genes with Different Fates following a Single Whole-Genome Duplication in Flowering Plants.</title>
        <authorList>
            <person name="Shi T."/>
            <person name="Rahmani R.S."/>
            <person name="Gugger P.F."/>
            <person name="Wang M."/>
            <person name="Li H."/>
            <person name="Zhang Y."/>
            <person name="Li Z."/>
            <person name="Wang Q."/>
            <person name="Van de Peer Y."/>
            <person name="Marchal K."/>
            <person name="Chen J."/>
        </authorList>
    </citation>
    <scope>NUCLEOTIDE SEQUENCE [LARGE SCALE GENOMIC DNA]</scope>
    <source>
        <tissue evidence="2">Leaf</tissue>
    </source>
</reference>
<accession>A0A822XW43</accession>
<evidence type="ECO:0000256" key="1">
    <source>
        <dbReference type="SAM" id="MobiDB-lite"/>
    </source>
</evidence>
<dbReference type="Proteomes" id="UP000607653">
    <property type="component" value="Unassembled WGS sequence"/>
</dbReference>
<keyword evidence="3" id="KW-1185">Reference proteome</keyword>
<sequence>MNEKVQQKISTEKAEMGENESVLVGKGEQITQKAVKEYIACSVKLSKLELNVDKQKWNNKFVLIARKKIKDWQLIAEEIMKNFSIKKLVLVVSFSENRAILDIGEVKIELSSFETQEGLIVIEEWRMSCNERDITVACFNIKLLGVPFNFWNKSIVDKIVHTVGGSMEDYGFSDLMEIKVRIRGIKPEEVPRLVTFFSEGLWRKIWVLTELEASLWRSCSKEEEEGDMEEGSVRGRLLVGGEGKEHGELFGEEEESSSKGVLGGHIERGNNSKIFKAKSQVVGPSYADVVKILGGLTFKPGGISSDPCGSGQRAGKEAGQVDL</sequence>
<proteinExistence type="predicted"/>
<protein>
    <recommendedName>
        <fullName evidence="4">DUF4283 domain-containing protein</fullName>
    </recommendedName>
</protein>
<gene>
    <name evidence="2" type="ORF">HUJ06_025426</name>
</gene>
<evidence type="ECO:0000313" key="3">
    <source>
        <dbReference type="Proteomes" id="UP000607653"/>
    </source>
</evidence>
<organism evidence="2 3">
    <name type="scientific">Nelumbo nucifera</name>
    <name type="common">Sacred lotus</name>
    <dbReference type="NCBI Taxonomy" id="4432"/>
    <lineage>
        <taxon>Eukaryota</taxon>
        <taxon>Viridiplantae</taxon>
        <taxon>Streptophyta</taxon>
        <taxon>Embryophyta</taxon>
        <taxon>Tracheophyta</taxon>
        <taxon>Spermatophyta</taxon>
        <taxon>Magnoliopsida</taxon>
        <taxon>Proteales</taxon>
        <taxon>Nelumbonaceae</taxon>
        <taxon>Nelumbo</taxon>
    </lineage>
</organism>
<dbReference type="AlphaFoldDB" id="A0A822XW43"/>
<name>A0A822XW43_NELNU</name>